<dbReference type="PANTHER" id="PTHR33169:SF14">
    <property type="entry name" value="TRANSCRIPTIONAL REGULATOR RV3488"/>
    <property type="match status" value="1"/>
</dbReference>
<protein>
    <submittedName>
        <fullName evidence="2">PadR family transcriptional regulator</fullName>
    </submittedName>
</protein>
<organism evidence="2 3">
    <name type="scientific">Candidatus Fimiplasma intestinipullorum</name>
    <dbReference type="NCBI Taxonomy" id="2840825"/>
    <lineage>
        <taxon>Bacteria</taxon>
        <taxon>Bacillati</taxon>
        <taxon>Bacillota</taxon>
        <taxon>Clostridia</taxon>
        <taxon>Eubacteriales</taxon>
        <taxon>Candidatus Fimiplasma</taxon>
    </lineage>
</organism>
<dbReference type="InterPro" id="IPR005149">
    <property type="entry name" value="Tscrpt_reg_PadR_N"/>
</dbReference>
<dbReference type="AlphaFoldDB" id="A0A9D1L146"/>
<dbReference type="PANTHER" id="PTHR33169">
    <property type="entry name" value="PADR-FAMILY TRANSCRIPTIONAL REGULATOR"/>
    <property type="match status" value="1"/>
</dbReference>
<evidence type="ECO:0000259" key="1">
    <source>
        <dbReference type="Pfam" id="PF03551"/>
    </source>
</evidence>
<dbReference type="Pfam" id="PF03551">
    <property type="entry name" value="PadR"/>
    <property type="match status" value="1"/>
</dbReference>
<feature type="domain" description="Transcription regulator PadR N-terminal" evidence="1">
    <location>
        <begin position="14"/>
        <end position="84"/>
    </location>
</feature>
<name>A0A9D1L146_9FIRM</name>
<dbReference type="EMBL" id="DVMJ01000090">
    <property type="protein sequence ID" value="HIU14439.1"/>
    <property type="molecule type" value="Genomic_DNA"/>
</dbReference>
<proteinExistence type="predicted"/>
<dbReference type="Proteomes" id="UP000824175">
    <property type="component" value="Unassembled WGS sequence"/>
</dbReference>
<evidence type="ECO:0000313" key="2">
    <source>
        <dbReference type="EMBL" id="HIU14439.1"/>
    </source>
</evidence>
<dbReference type="SUPFAM" id="SSF46785">
    <property type="entry name" value="Winged helix' DNA-binding domain"/>
    <property type="match status" value="1"/>
</dbReference>
<sequence length="106" mass="12510">MDAQFKKGILDICVLSILEKKEIYGYGLEMEMASLMDVSGNTLYPLLRRLEKDDYLDTYMHVSEQGRRRKYYRITDKGRSHLKELRKDWKAFKEVADRLIGGDVDE</sequence>
<dbReference type="InterPro" id="IPR052509">
    <property type="entry name" value="Metal_resp_DNA-bind_regulator"/>
</dbReference>
<dbReference type="InterPro" id="IPR036388">
    <property type="entry name" value="WH-like_DNA-bd_sf"/>
</dbReference>
<dbReference type="Gene3D" id="1.10.10.10">
    <property type="entry name" value="Winged helix-like DNA-binding domain superfamily/Winged helix DNA-binding domain"/>
    <property type="match status" value="1"/>
</dbReference>
<reference evidence="2" key="1">
    <citation type="submission" date="2020-10" db="EMBL/GenBank/DDBJ databases">
        <authorList>
            <person name="Gilroy R."/>
        </authorList>
    </citation>
    <scope>NUCLEOTIDE SEQUENCE</scope>
    <source>
        <strain evidence="2">CHK195-11698</strain>
    </source>
</reference>
<evidence type="ECO:0000313" key="3">
    <source>
        <dbReference type="Proteomes" id="UP000824175"/>
    </source>
</evidence>
<dbReference type="InterPro" id="IPR036390">
    <property type="entry name" value="WH_DNA-bd_sf"/>
</dbReference>
<accession>A0A9D1L146</accession>
<gene>
    <name evidence="2" type="ORF">IAD15_10285</name>
</gene>
<reference evidence="2" key="2">
    <citation type="journal article" date="2021" name="PeerJ">
        <title>Extensive microbial diversity within the chicken gut microbiome revealed by metagenomics and culture.</title>
        <authorList>
            <person name="Gilroy R."/>
            <person name="Ravi A."/>
            <person name="Getino M."/>
            <person name="Pursley I."/>
            <person name="Horton D.L."/>
            <person name="Alikhan N.F."/>
            <person name="Baker D."/>
            <person name="Gharbi K."/>
            <person name="Hall N."/>
            <person name="Watson M."/>
            <person name="Adriaenssens E.M."/>
            <person name="Foster-Nyarko E."/>
            <person name="Jarju S."/>
            <person name="Secka A."/>
            <person name="Antonio M."/>
            <person name="Oren A."/>
            <person name="Chaudhuri R.R."/>
            <person name="La Ragione R."/>
            <person name="Hildebrand F."/>
            <person name="Pallen M.J."/>
        </authorList>
    </citation>
    <scope>NUCLEOTIDE SEQUENCE</scope>
    <source>
        <strain evidence="2">CHK195-11698</strain>
    </source>
</reference>
<comment type="caution">
    <text evidence="2">The sequence shown here is derived from an EMBL/GenBank/DDBJ whole genome shotgun (WGS) entry which is preliminary data.</text>
</comment>